<proteinExistence type="predicted"/>
<keyword evidence="3" id="KW-1185">Reference proteome</keyword>
<feature type="domain" description="LtfC/p132/Gp6 beta-sandwich" evidence="1">
    <location>
        <begin position="8"/>
        <end position="103"/>
    </location>
</feature>
<dbReference type="EMBL" id="SHKL01000001">
    <property type="protein sequence ID" value="RZT87448.1"/>
    <property type="molecule type" value="Genomic_DNA"/>
</dbReference>
<name>A0A4Q7V1X6_PSEST</name>
<accession>A0A4Q7V1X6</accession>
<sequence>MTLSLGYQPQALTVYLSKDSWFTASVVNDDDLWPQGSSAELRLTSSGSNAPIVWAAAVDGASFTWSVSPSQVNAAVAAGMKQARLFYIRDGRPELWGKGSVVYA</sequence>
<dbReference type="Pfam" id="PF23926">
    <property type="entry name" value="LtfC"/>
    <property type="match status" value="1"/>
</dbReference>
<dbReference type="RefSeq" id="WP_130291600.1">
    <property type="nucleotide sequence ID" value="NZ_SHKL01000001.1"/>
</dbReference>
<gene>
    <name evidence="2" type="ORF">EV383_4372</name>
</gene>
<protein>
    <recommendedName>
        <fullName evidence="1">LtfC/p132/Gp6 beta-sandwich domain-containing protein</fullName>
    </recommendedName>
</protein>
<evidence type="ECO:0000313" key="2">
    <source>
        <dbReference type="EMBL" id="RZT87448.1"/>
    </source>
</evidence>
<evidence type="ECO:0000313" key="3">
    <source>
        <dbReference type="Proteomes" id="UP000291591"/>
    </source>
</evidence>
<dbReference type="Proteomes" id="UP000291591">
    <property type="component" value="Unassembled WGS sequence"/>
</dbReference>
<evidence type="ECO:0000259" key="1">
    <source>
        <dbReference type="Pfam" id="PF23926"/>
    </source>
</evidence>
<organism evidence="2 3">
    <name type="scientific">Pseudonocardia sediminis</name>
    <dbReference type="NCBI Taxonomy" id="1397368"/>
    <lineage>
        <taxon>Bacteria</taxon>
        <taxon>Bacillati</taxon>
        <taxon>Actinomycetota</taxon>
        <taxon>Actinomycetes</taxon>
        <taxon>Pseudonocardiales</taxon>
        <taxon>Pseudonocardiaceae</taxon>
        <taxon>Pseudonocardia</taxon>
    </lineage>
</organism>
<comment type="caution">
    <text evidence="2">The sequence shown here is derived from an EMBL/GenBank/DDBJ whole genome shotgun (WGS) entry which is preliminary data.</text>
</comment>
<dbReference type="InterPro" id="IPR055688">
    <property type="entry name" value="LtfC/p132/Gp6_b-sand"/>
</dbReference>
<dbReference type="AlphaFoldDB" id="A0A4Q7V1X6"/>
<reference evidence="2 3" key="1">
    <citation type="submission" date="2019-02" db="EMBL/GenBank/DDBJ databases">
        <title>Sequencing the genomes of 1000 actinobacteria strains.</title>
        <authorList>
            <person name="Klenk H.-P."/>
        </authorList>
    </citation>
    <scope>NUCLEOTIDE SEQUENCE [LARGE SCALE GENOMIC DNA]</scope>
    <source>
        <strain evidence="2 3">DSM 45779</strain>
    </source>
</reference>